<evidence type="ECO:0000313" key="3">
    <source>
        <dbReference type="Proteomes" id="UP000596074"/>
    </source>
</evidence>
<protein>
    <recommendedName>
        <fullName evidence="4">Lipoprotein</fullName>
    </recommendedName>
</protein>
<sequence>MRFITMCLLALLVACGQDQTAGETGAKTTDTAAATEAEFSPADQQEKWKADTAMYLYQTLAKYNFDYAAKHYVSDPDAVLALKDGWSLKADSFRVKAVNDEGVVMGFSAFCYPERDVQIYMVARGQRYYVEFGRTLREDMRQLALQPPQPLRQYCYDFKNQPLQGSIMGTSWHADRVEISSVQFASGPRRSIDIVSSTCSVYPDCKYIDERNGSGFVVGVSSLDFSGTGGNLGNHEYVNIAAPNMQSLNLRSGSYRVTQLDNGKIRLELAVSGEESVELNGAVEFSLPQ</sequence>
<accession>A0A9X7YNS5</accession>
<keyword evidence="3" id="KW-1185">Reference proteome</keyword>
<organism evidence="2 3">
    <name type="scientific">Venatoribacter cucullus</name>
    <dbReference type="NCBI Taxonomy" id="2661630"/>
    <lineage>
        <taxon>Bacteria</taxon>
        <taxon>Pseudomonadati</taxon>
        <taxon>Pseudomonadota</taxon>
        <taxon>Gammaproteobacteria</taxon>
        <taxon>Oceanospirillales</taxon>
        <taxon>Oceanospirillaceae</taxon>
        <taxon>Venatoribacter</taxon>
    </lineage>
</organism>
<dbReference type="PROSITE" id="PS51257">
    <property type="entry name" value="PROKAR_LIPOPROTEIN"/>
    <property type="match status" value="1"/>
</dbReference>
<keyword evidence="1" id="KW-0732">Signal</keyword>
<evidence type="ECO:0000313" key="2">
    <source>
        <dbReference type="EMBL" id="QQD25035.1"/>
    </source>
</evidence>
<dbReference type="EMBL" id="CP046056">
    <property type="protein sequence ID" value="QQD25035.1"/>
    <property type="molecule type" value="Genomic_DNA"/>
</dbReference>
<dbReference type="AlphaFoldDB" id="A0A9X7YNS5"/>
<dbReference type="RefSeq" id="WP_228345096.1">
    <property type="nucleotide sequence ID" value="NZ_CP046056.1"/>
</dbReference>
<reference evidence="2 3" key="1">
    <citation type="submission" date="2019-11" db="EMBL/GenBank/DDBJ databases">
        <title>Venatorbacter sp. nov. a predator of Campylobacter and other Gram-negative bacteria.</title>
        <authorList>
            <person name="Saeedi A."/>
            <person name="Cummings N.J."/>
            <person name="Connerton I.F."/>
            <person name="Connerton P.L."/>
        </authorList>
    </citation>
    <scope>NUCLEOTIDE SEQUENCE [LARGE SCALE GENOMIC DNA]</scope>
    <source>
        <strain evidence="2">XL5</strain>
    </source>
</reference>
<evidence type="ECO:0000256" key="1">
    <source>
        <dbReference type="SAM" id="SignalP"/>
    </source>
</evidence>
<gene>
    <name evidence="2" type="ORF">GJQ55_11375</name>
</gene>
<feature type="signal peptide" evidence="1">
    <location>
        <begin position="1"/>
        <end position="20"/>
    </location>
</feature>
<proteinExistence type="predicted"/>
<name>A0A9X7YNS5_9GAMM</name>
<evidence type="ECO:0008006" key="4">
    <source>
        <dbReference type="Google" id="ProtNLM"/>
    </source>
</evidence>
<dbReference type="Proteomes" id="UP000596074">
    <property type="component" value="Chromosome"/>
</dbReference>
<dbReference type="KEGG" id="vcw:GJQ55_11375"/>
<feature type="chain" id="PRO_5040736118" description="Lipoprotein" evidence="1">
    <location>
        <begin position="21"/>
        <end position="289"/>
    </location>
</feature>